<organism evidence="1 2">
    <name type="scientific">Vigna unguiculata</name>
    <name type="common">Cowpea</name>
    <dbReference type="NCBI Taxonomy" id="3917"/>
    <lineage>
        <taxon>Eukaryota</taxon>
        <taxon>Viridiplantae</taxon>
        <taxon>Streptophyta</taxon>
        <taxon>Embryophyta</taxon>
        <taxon>Tracheophyta</taxon>
        <taxon>Spermatophyta</taxon>
        <taxon>Magnoliopsida</taxon>
        <taxon>eudicotyledons</taxon>
        <taxon>Gunneridae</taxon>
        <taxon>Pentapetalae</taxon>
        <taxon>rosids</taxon>
        <taxon>fabids</taxon>
        <taxon>Fabales</taxon>
        <taxon>Fabaceae</taxon>
        <taxon>Papilionoideae</taxon>
        <taxon>50 kb inversion clade</taxon>
        <taxon>NPAAA clade</taxon>
        <taxon>indigoferoid/millettioid clade</taxon>
        <taxon>Phaseoleae</taxon>
        <taxon>Vigna</taxon>
    </lineage>
</organism>
<evidence type="ECO:0000313" key="2">
    <source>
        <dbReference type="Proteomes" id="UP000501690"/>
    </source>
</evidence>
<dbReference type="EMBL" id="CP039355">
    <property type="protein sequence ID" value="QCE14430.1"/>
    <property type="molecule type" value="Genomic_DNA"/>
</dbReference>
<keyword evidence="2" id="KW-1185">Reference proteome</keyword>
<dbReference type="AlphaFoldDB" id="A0A4D6NKX4"/>
<name>A0A4D6NKX4_VIGUN</name>
<accession>A0A4D6NKX4</accession>
<gene>
    <name evidence="1" type="ORF">DEO72_LG11g1430</name>
</gene>
<dbReference type="Proteomes" id="UP000501690">
    <property type="component" value="Linkage Group LG11"/>
</dbReference>
<proteinExistence type="predicted"/>
<protein>
    <submittedName>
        <fullName evidence="1">Uncharacterized protein</fullName>
    </submittedName>
</protein>
<reference evidence="1 2" key="1">
    <citation type="submission" date="2019-04" db="EMBL/GenBank/DDBJ databases">
        <title>An improved genome assembly and genetic linkage map for asparagus bean, Vigna unguiculata ssp. sesquipedialis.</title>
        <authorList>
            <person name="Xia Q."/>
            <person name="Zhang R."/>
            <person name="Dong Y."/>
        </authorList>
    </citation>
    <scope>NUCLEOTIDE SEQUENCE [LARGE SCALE GENOMIC DNA]</scope>
    <source>
        <tissue evidence="1">Leaf</tissue>
    </source>
</reference>
<sequence>MAVRQLLKKPRRRCIDGAWWRHKAPSAAEMMEEAWKNGRQVCRLLIAMDREECSQLKVSIAQNFQIKLGGEALIITLGWWLGEGGSGAMVWKVARGDEGEG</sequence>
<evidence type="ECO:0000313" key="1">
    <source>
        <dbReference type="EMBL" id="QCE14430.1"/>
    </source>
</evidence>